<feature type="domain" description="Ancillary SecYEG translocon subunit/Cell division coordinator CpoB TPR" evidence="2">
    <location>
        <begin position="28"/>
        <end position="133"/>
    </location>
</feature>
<evidence type="ECO:0000313" key="4">
    <source>
        <dbReference type="EMBL" id="QEW26426.1"/>
    </source>
</evidence>
<evidence type="ECO:0000259" key="2">
    <source>
        <dbReference type="Pfam" id="PF09976"/>
    </source>
</evidence>
<sequence>MSDSDSFIDEVTEEVRRDRFYRNVRRYGWIAVLAVVLLVGGAGWYEWQKAQERQQAQAFGDAILSALNAPERAARAEALDEIDAPTDGGRAVLALLTAAEEGTENPESAAQRLLTMADSQGVPQVYRQLATLKAVTIPDAGLSVEDRRMRLDGLTNAGGLTRLLAEEQLALLDLEEGNRDAALERLQRIVEDAEATAGLRQRVSQVIVALGEEPAA</sequence>
<keyword evidence="1" id="KW-0812">Transmembrane</keyword>
<dbReference type="AlphaFoldDB" id="A0A0T5P4M7"/>
<keyword evidence="5" id="KW-1185">Reference proteome</keyword>
<dbReference type="Pfam" id="PF09976">
    <property type="entry name" value="TPR_21"/>
    <property type="match status" value="1"/>
</dbReference>
<dbReference type="InterPro" id="IPR018704">
    <property type="entry name" value="SecYEG/CpoB_TPR"/>
</dbReference>
<keyword evidence="1" id="KW-0472">Membrane</keyword>
<evidence type="ECO:0000313" key="5">
    <source>
        <dbReference type="Proteomes" id="UP000051401"/>
    </source>
</evidence>
<dbReference type="Proteomes" id="UP000325785">
    <property type="component" value="Chromosome"/>
</dbReference>
<feature type="transmembrane region" description="Helical" evidence="1">
    <location>
        <begin position="27"/>
        <end position="45"/>
    </location>
</feature>
<name>A0A0T5P4M7_9RHOB</name>
<dbReference type="STRING" id="540747.SAMN04488031_11458"/>
<reference evidence="3 5" key="1">
    <citation type="submission" date="2015-04" db="EMBL/GenBank/DDBJ databases">
        <title>The draft genome sequence of Roseovarius indicus B108T.</title>
        <authorList>
            <person name="Li G."/>
            <person name="Lai Q."/>
            <person name="Shao Z."/>
            <person name="Yan P."/>
        </authorList>
    </citation>
    <scope>NUCLEOTIDE SEQUENCE [LARGE SCALE GENOMIC DNA]</scope>
    <source>
        <strain evidence="3 5">B108</strain>
    </source>
</reference>
<protein>
    <recommendedName>
        <fullName evidence="2">Ancillary SecYEG translocon subunit/Cell division coordinator CpoB TPR domain-containing protein</fullName>
    </recommendedName>
</protein>
<evidence type="ECO:0000313" key="3">
    <source>
        <dbReference type="EMBL" id="KRS15855.1"/>
    </source>
</evidence>
<dbReference type="Proteomes" id="UP000051401">
    <property type="component" value="Unassembled WGS sequence"/>
</dbReference>
<reference evidence="4 6" key="2">
    <citation type="submission" date="2018-08" db="EMBL/GenBank/DDBJ databases">
        <title>Genetic Globetrotter - A new plasmid hitch-hiking vast phylogenetic and geographic distances.</title>
        <authorList>
            <person name="Vollmers J."/>
            <person name="Petersen J."/>
        </authorList>
    </citation>
    <scope>NUCLEOTIDE SEQUENCE [LARGE SCALE GENOMIC DNA]</scope>
    <source>
        <strain evidence="4 6">DSM 26383</strain>
    </source>
</reference>
<dbReference type="OrthoDB" id="7173339at2"/>
<dbReference type="EMBL" id="LAXI01000018">
    <property type="protein sequence ID" value="KRS15855.1"/>
    <property type="molecule type" value="Genomic_DNA"/>
</dbReference>
<organism evidence="3 5">
    <name type="scientific">Roseovarius indicus</name>
    <dbReference type="NCBI Taxonomy" id="540747"/>
    <lineage>
        <taxon>Bacteria</taxon>
        <taxon>Pseudomonadati</taxon>
        <taxon>Pseudomonadota</taxon>
        <taxon>Alphaproteobacteria</taxon>
        <taxon>Rhodobacterales</taxon>
        <taxon>Roseobacteraceae</taxon>
        <taxon>Roseovarius</taxon>
    </lineage>
</organism>
<evidence type="ECO:0000313" key="6">
    <source>
        <dbReference type="Proteomes" id="UP000325785"/>
    </source>
</evidence>
<proteinExistence type="predicted"/>
<dbReference type="EMBL" id="CP031598">
    <property type="protein sequence ID" value="QEW26426.1"/>
    <property type="molecule type" value="Genomic_DNA"/>
</dbReference>
<keyword evidence="1" id="KW-1133">Transmembrane helix</keyword>
<dbReference type="RefSeq" id="WP_057819379.1">
    <property type="nucleotide sequence ID" value="NZ_CP031598.1"/>
</dbReference>
<accession>A0A0T5P4M7</accession>
<dbReference type="KEGG" id="rid:RIdsm_02225"/>
<gene>
    <name evidence="4" type="ORF">RIdsm_02225</name>
    <name evidence="3" type="ORF">XM52_21415</name>
</gene>
<evidence type="ECO:0000256" key="1">
    <source>
        <dbReference type="SAM" id="Phobius"/>
    </source>
</evidence>
<dbReference type="PATRIC" id="fig|540747.5.peg.2051"/>